<dbReference type="RefSeq" id="WP_133504557.1">
    <property type="nucleotide sequence ID" value="NZ_SNXC01000014.1"/>
</dbReference>
<proteinExistence type="predicted"/>
<keyword evidence="3" id="KW-0012">Acyltransferase</keyword>
<keyword evidence="3" id="KW-0808">Transferase</keyword>
<dbReference type="NCBIfam" id="NF010621">
    <property type="entry name" value="PRK14014.1"/>
    <property type="match status" value="1"/>
</dbReference>
<evidence type="ECO:0000256" key="1">
    <source>
        <dbReference type="SAM" id="Phobius"/>
    </source>
</evidence>
<dbReference type="InterPro" id="IPR002123">
    <property type="entry name" value="Plipid/glycerol_acylTrfase"/>
</dbReference>
<comment type="caution">
    <text evidence="3">The sequence shown here is derived from an EMBL/GenBank/DDBJ whole genome shotgun (WGS) entry which is preliminary data.</text>
</comment>
<dbReference type="SMART" id="SM00563">
    <property type="entry name" value="PlsC"/>
    <property type="match status" value="1"/>
</dbReference>
<dbReference type="PANTHER" id="PTHR10983">
    <property type="entry name" value="1-ACYLGLYCEROL-3-PHOSPHATE ACYLTRANSFERASE-RELATED"/>
    <property type="match status" value="1"/>
</dbReference>
<keyword evidence="4" id="KW-1185">Reference proteome</keyword>
<dbReference type="Pfam" id="PF01553">
    <property type="entry name" value="Acyltransferase"/>
    <property type="match status" value="1"/>
</dbReference>
<evidence type="ECO:0000313" key="4">
    <source>
        <dbReference type="Proteomes" id="UP000294656"/>
    </source>
</evidence>
<accession>A0A4R6M7Z3</accession>
<dbReference type="PANTHER" id="PTHR10983:SF16">
    <property type="entry name" value="LYSOCARDIOLIPIN ACYLTRANSFERASE 1"/>
    <property type="match status" value="1"/>
</dbReference>
<sequence length="327" mass="38159">MKFSSILQNVLGRFPFLRPVVGVISFLFMCLNVLFWAGGLHIVALGFLFRRRFSDSQVNSACNRFFAGWIRTSYWWFNTVLGVEWQFDKNMKHDPEKWHLSIANHQSWVDVFVILSQLEGKVVPPRVFMKQALFWIPLVGTATKIMGFPFMKRHSKERLKKHPKLVGEDLETTRRSCKRFAKTPNTVLSFVEGTRYTDRKHRQQSSPYSRLLKPKAGGIGFVLQAMPGKFDDIIDINVVYPHKRNSFWDLLCGRLETAKVSVRSIAIPDFLKTSDIDPLERDREAFFNWFNQYWHEKDRRLNAEMVAWEQELAGDKCSQTRESSAAK</sequence>
<keyword evidence="1" id="KW-0812">Transmembrane</keyword>
<dbReference type="OrthoDB" id="319710at2"/>
<dbReference type="CDD" id="cd07990">
    <property type="entry name" value="LPLAT_LCLAT1-like"/>
    <property type="match status" value="1"/>
</dbReference>
<evidence type="ECO:0000259" key="2">
    <source>
        <dbReference type="SMART" id="SM00563"/>
    </source>
</evidence>
<protein>
    <submittedName>
        <fullName evidence="3">Acyltransferase-like protein</fullName>
    </submittedName>
</protein>
<feature type="domain" description="Phospholipid/glycerol acyltransferase" evidence="2">
    <location>
        <begin position="99"/>
        <end position="241"/>
    </location>
</feature>
<keyword evidence="1" id="KW-1133">Transmembrane helix</keyword>
<dbReference type="AlphaFoldDB" id="A0A4R6M7Z3"/>
<dbReference type="Proteomes" id="UP000294656">
    <property type="component" value="Unassembled WGS sequence"/>
</dbReference>
<name>A0A4R6M7Z3_9GAMM</name>
<gene>
    <name evidence="3" type="ORF">DFP79_2831</name>
</gene>
<dbReference type="EMBL" id="SNXC01000014">
    <property type="protein sequence ID" value="TDO96259.1"/>
    <property type="molecule type" value="Genomic_DNA"/>
</dbReference>
<reference evidence="3 4" key="1">
    <citation type="submission" date="2019-03" db="EMBL/GenBank/DDBJ databases">
        <title>Genomic Encyclopedia of Type Strains, Phase III (KMG-III): the genomes of soil and plant-associated and newly described type strains.</title>
        <authorList>
            <person name="Whitman W."/>
        </authorList>
    </citation>
    <scope>NUCLEOTIDE SEQUENCE [LARGE SCALE GENOMIC DNA]</scope>
    <source>
        <strain evidence="3 4">CECT 7378</strain>
    </source>
</reference>
<feature type="transmembrane region" description="Helical" evidence="1">
    <location>
        <begin position="20"/>
        <end position="49"/>
    </location>
</feature>
<dbReference type="SUPFAM" id="SSF69593">
    <property type="entry name" value="Glycerol-3-phosphate (1)-acyltransferase"/>
    <property type="match status" value="1"/>
</dbReference>
<dbReference type="GO" id="GO:0016746">
    <property type="term" value="F:acyltransferase activity"/>
    <property type="evidence" value="ECO:0007669"/>
    <property type="project" value="UniProtKB-KW"/>
</dbReference>
<keyword evidence="1" id="KW-0472">Membrane</keyword>
<evidence type="ECO:0000313" key="3">
    <source>
        <dbReference type="EMBL" id="TDO96259.1"/>
    </source>
</evidence>
<organism evidence="3 4">
    <name type="scientific">Marinomonas balearica</name>
    <dbReference type="NCBI Taxonomy" id="491947"/>
    <lineage>
        <taxon>Bacteria</taxon>
        <taxon>Pseudomonadati</taxon>
        <taxon>Pseudomonadota</taxon>
        <taxon>Gammaproteobacteria</taxon>
        <taxon>Oceanospirillales</taxon>
        <taxon>Oceanospirillaceae</taxon>
        <taxon>Marinomonas</taxon>
    </lineage>
</organism>